<sequence length="541" mass="58387">MLGKMRLALGRCVLLFIVAVMLCVAPVGAALGQIPLPGNGGGGGMTPVPPGSGGGIKLICDMPGTCPTKQAREEYAKKNNCQFPEDVCEKPSADDDHKGANERDKGFWGSLWDSVKGSVTYGYEFVKGVVAGLKGQIADLWNMVTNPGEVISGLVELGKSFFNDPKGTMQALGQMLGQEAVDTFTRATQCGAYDLGKVIGSYVSPAFGLKLATNLTKFSGKLGDAAKALRKEYGCASFVAGTLVLTAEGFKSIESIVVGQHVGSRNENSFADRPQVVTDVFGRVAPSYRRLATQLETFEITEEHPLWQQGKGWVEAGKLVPGDVIASAQGDTVVVANDIVQHPRKVYNFSVAHTHSYFVGAQQIWVHNAGPCSIELHTKAWDKLSPKEKGYRGEREVFIDLLAKGYEPVGKSFDPRGMSPDDAFKAWDGQTGIDGIYKDKNGNYVIIESKATGGTKKADPEGCVDRLCTVKSGARQMSNEWLQDRIDGLIDDPAEAQKIKNLVAANRVKKVYALTDEKGTSYHEITNNGNRDVEIGKKWNP</sequence>
<dbReference type="Proteomes" id="UP000321413">
    <property type="component" value="Unassembled WGS sequence"/>
</dbReference>
<protein>
    <submittedName>
        <fullName evidence="2">Uncharacterized protein</fullName>
    </submittedName>
</protein>
<dbReference type="InterPro" id="IPR030934">
    <property type="entry name" value="Intein_C"/>
</dbReference>
<keyword evidence="3" id="KW-1185">Reference proteome</keyword>
<accession>A0A5C7G3H4</accession>
<evidence type="ECO:0000313" key="3">
    <source>
        <dbReference type="Proteomes" id="UP000321413"/>
    </source>
</evidence>
<reference evidence="2 3" key="1">
    <citation type="submission" date="2019-08" db="EMBL/GenBank/DDBJ databases">
        <title>Massilia golmudensis sp. nov., isolated from sand in the Qinghai-Tibetan Plateau.</title>
        <authorList>
            <person name="Zhang B."/>
        </authorList>
    </citation>
    <scope>NUCLEOTIDE SEQUENCE [LARGE SCALE GENOMIC DNA]</scope>
    <source>
        <strain evidence="2 3">GEM5</strain>
    </source>
</reference>
<dbReference type="AlphaFoldDB" id="A0A5C7G3H4"/>
<dbReference type="PROSITE" id="PS50818">
    <property type="entry name" value="INTEIN_C_TER"/>
    <property type="match status" value="1"/>
</dbReference>
<keyword evidence="1" id="KW-0732">Signal</keyword>
<dbReference type="EMBL" id="VPFD01000012">
    <property type="protein sequence ID" value="TXF99530.1"/>
    <property type="molecule type" value="Genomic_DNA"/>
</dbReference>
<dbReference type="CDD" id="cd20737">
    <property type="entry name" value="PoNe_HINT"/>
    <property type="match status" value="1"/>
</dbReference>
<name>A0A5C7G3H4_9BURK</name>
<proteinExistence type="predicted"/>
<feature type="chain" id="PRO_5022874907" evidence="1">
    <location>
        <begin position="30"/>
        <end position="541"/>
    </location>
</feature>
<gene>
    <name evidence="2" type="ORF">FVD38_11945</name>
</gene>
<evidence type="ECO:0000256" key="1">
    <source>
        <dbReference type="SAM" id="SignalP"/>
    </source>
</evidence>
<dbReference type="SUPFAM" id="SSF51294">
    <property type="entry name" value="Hedgehog/intein (Hint) domain"/>
    <property type="match status" value="1"/>
</dbReference>
<comment type="caution">
    <text evidence="2">The sequence shown here is derived from an EMBL/GenBank/DDBJ whole genome shotgun (WGS) entry which is preliminary data.</text>
</comment>
<evidence type="ECO:0000313" key="2">
    <source>
        <dbReference type="EMBL" id="TXF99530.1"/>
    </source>
</evidence>
<feature type="signal peptide" evidence="1">
    <location>
        <begin position="1"/>
        <end position="29"/>
    </location>
</feature>
<organism evidence="2 3">
    <name type="scientific">Massilia arenae</name>
    <dbReference type="NCBI Taxonomy" id="2603288"/>
    <lineage>
        <taxon>Bacteria</taxon>
        <taxon>Pseudomonadati</taxon>
        <taxon>Pseudomonadota</taxon>
        <taxon>Betaproteobacteria</taxon>
        <taxon>Burkholderiales</taxon>
        <taxon>Oxalobacteraceae</taxon>
        <taxon>Telluria group</taxon>
        <taxon>Massilia</taxon>
    </lineage>
</organism>
<dbReference type="RefSeq" id="WP_147935015.1">
    <property type="nucleotide sequence ID" value="NZ_VPFD01000012.1"/>
</dbReference>
<dbReference type="Pfam" id="PF07591">
    <property type="entry name" value="PT-HINT"/>
    <property type="match status" value="1"/>
</dbReference>
<dbReference type="CDD" id="cd00081">
    <property type="entry name" value="Hint"/>
    <property type="match status" value="1"/>
</dbReference>
<dbReference type="InterPro" id="IPR036844">
    <property type="entry name" value="Hint_dom_sf"/>
</dbReference>
<dbReference type="Gene3D" id="2.170.16.10">
    <property type="entry name" value="Hedgehog/Intein (Hint) domain"/>
    <property type="match status" value="1"/>
</dbReference>